<evidence type="ECO:0000256" key="9">
    <source>
        <dbReference type="ARBA" id="ARBA00023141"/>
    </source>
</evidence>
<dbReference type="InterPro" id="IPR023000">
    <property type="entry name" value="Shikimate_kinase_CS"/>
</dbReference>
<name>A0ABV4J8U8_9ACTN</name>
<sequence>MGADHPSVDPPARGGRLARHPDPSAGRRPPARPARPDGARVRPLAVLVGLPGAGKSTVGRLMAEHLGVGFRDTDEDIESGAGRSVAQLFAQGGEHRFRELEKAAVRTALAEHAGVLALGGGAVVDPDTRGLLAGGPVVHVDAEVREVLGRRGGVAGRPLLAGDATARLWELAAQRAPFYREVARVTVPTRGRDAAQVARVALSLILRSAAPLRGR</sequence>
<keyword evidence="8 11" id="KW-0067">ATP-binding</keyword>
<evidence type="ECO:0000256" key="3">
    <source>
        <dbReference type="ARBA" id="ARBA00012154"/>
    </source>
</evidence>
<evidence type="ECO:0000256" key="5">
    <source>
        <dbReference type="ARBA" id="ARBA00022679"/>
    </source>
</evidence>
<keyword evidence="9 11" id="KW-0057">Aromatic amino acid biosynthesis</keyword>
<evidence type="ECO:0000256" key="6">
    <source>
        <dbReference type="ARBA" id="ARBA00022741"/>
    </source>
</evidence>
<dbReference type="Gene3D" id="3.40.50.300">
    <property type="entry name" value="P-loop containing nucleotide triphosphate hydrolases"/>
    <property type="match status" value="1"/>
</dbReference>
<feature type="binding site" evidence="11">
    <location>
        <position position="98"/>
    </location>
    <ligand>
        <name>substrate</name>
    </ligand>
</feature>
<comment type="similarity">
    <text evidence="2 11">Belongs to the shikimate kinase family.</text>
</comment>
<feature type="binding site" evidence="11">
    <location>
        <position position="74"/>
    </location>
    <ligand>
        <name>substrate</name>
    </ligand>
</feature>
<dbReference type="InterPro" id="IPR027417">
    <property type="entry name" value="P-loop_NTPase"/>
</dbReference>
<keyword evidence="14" id="KW-1185">Reference proteome</keyword>
<reference evidence="13 14" key="1">
    <citation type="journal article" date="2021" name="Res Sq">
        <title>Streptomyces Pimoensis sp. nov., Isolated From the Taklimakan Desert in Xinjiang, China.</title>
        <authorList>
            <person name="Zhang P."/>
            <person name="Luo X."/>
            <person name="Luo X."/>
            <person name="Liu Z."/>
            <person name="Xia Z."/>
            <person name="Wan C."/>
            <person name="zhang L."/>
        </authorList>
    </citation>
    <scope>NUCLEOTIDE SEQUENCE [LARGE SCALE GENOMIC DNA]</scope>
    <source>
        <strain evidence="13 14">TRM75549</strain>
    </source>
</reference>
<keyword evidence="11" id="KW-0460">Magnesium</keyword>
<dbReference type="PANTHER" id="PTHR21087">
    <property type="entry name" value="SHIKIMATE KINASE"/>
    <property type="match status" value="1"/>
</dbReference>
<evidence type="ECO:0000256" key="1">
    <source>
        <dbReference type="ARBA" id="ARBA00004842"/>
    </source>
</evidence>
<dbReference type="EMBL" id="JAHWZY010000035">
    <property type="protein sequence ID" value="MEZ3182066.1"/>
    <property type="molecule type" value="Genomic_DNA"/>
</dbReference>
<accession>A0ABV4J8U8</accession>
<dbReference type="InterPro" id="IPR000623">
    <property type="entry name" value="Shikimate_kinase/TSH1"/>
</dbReference>
<evidence type="ECO:0000313" key="13">
    <source>
        <dbReference type="EMBL" id="MEZ3182066.1"/>
    </source>
</evidence>
<feature type="binding site" evidence="11">
    <location>
        <position position="56"/>
    </location>
    <ligand>
        <name>Mg(2+)</name>
        <dbReference type="ChEBI" id="CHEBI:18420"/>
    </ligand>
</feature>
<dbReference type="CDD" id="cd00464">
    <property type="entry name" value="SK"/>
    <property type="match status" value="1"/>
</dbReference>
<keyword evidence="11" id="KW-0479">Metal-binding</keyword>
<keyword evidence="6 11" id="KW-0547">Nucleotide-binding</keyword>
<feature type="region of interest" description="Disordered" evidence="12">
    <location>
        <begin position="1"/>
        <end position="40"/>
    </location>
</feature>
<feature type="binding site" evidence="11">
    <location>
        <position position="192"/>
    </location>
    <ligand>
        <name>ATP</name>
        <dbReference type="ChEBI" id="CHEBI:30616"/>
    </ligand>
</feature>
<evidence type="ECO:0000256" key="12">
    <source>
        <dbReference type="SAM" id="MobiDB-lite"/>
    </source>
</evidence>
<dbReference type="PANTHER" id="PTHR21087:SF16">
    <property type="entry name" value="SHIKIMATE KINASE 1, CHLOROPLASTIC"/>
    <property type="match status" value="1"/>
</dbReference>
<gene>
    <name evidence="11" type="primary">aroK</name>
    <name evidence="13" type="ORF">KYY02_26380</name>
</gene>
<comment type="subcellular location">
    <subcellularLocation>
        <location evidence="11">Cytoplasm</location>
    </subcellularLocation>
</comment>
<evidence type="ECO:0000256" key="7">
    <source>
        <dbReference type="ARBA" id="ARBA00022777"/>
    </source>
</evidence>
<keyword evidence="4 11" id="KW-0028">Amino-acid biosynthesis</keyword>
<dbReference type="Pfam" id="PF01202">
    <property type="entry name" value="SKI"/>
    <property type="match status" value="1"/>
</dbReference>
<comment type="caution">
    <text evidence="13">The sequence shown here is derived from an EMBL/GenBank/DDBJ whole genome shotgun (WGS) entry which is preliminary data.</text>
</comment>
<dbReference type="InterPro" id="IPR031322">
    <property type="entry name" value="Shikimate/glucono_kinase"/>
</dbReference>
<evidence type="ECO:0000256" key="2">
    <source>
        <dbReference type="ARBA" id="ARBA00006997"/>
    </source>
</evidence>
<evidence type="ECO:0000256" key="8">
    <source>
        <dbReference type="ARBA" id="ARBA00022840"/>
    </source>
</evidence>
<comment type="cofactor">
    <cofactor evidence="11">
        <name>Mg(2+)</name>
        <dbReference type="ChEBI" id="CHEBI:18420"/>
    </cofactor>
    <text evidence="11">Binds 1 Mg(2+) ion per subunit.</text>
</comment>
<protein>
    <recommendedName>
        <fullName evidence="3 11">Shikimate kinase</fullName>
        <shortName evidence="11">SK</shortName>
        <ecNumber evidence="3 11">2.7.1.71</ecNumber>
    </recommendedName>
</protein>
<comment type="catalytic activity">
    <reaction evidence="10 11">
        <text>shikimate + ATP = 3-phosphoshikimate + ADP + H(+)</text>
        <dbReference type="Rhea" id="RHEA:13121"/>
        <dbReference type="ChEBI" id="CHEBI:15378"/>
        <dbReference type="ChEBI" id="CHEBI:30616"/>
        <dbReference type="ChEBI" id="CHEBI:36208"/>
        <dbReference type="ChEBI" id="CHEBI:145989"/>
        <dbReference type="ChEBI" id="CHEBI:456216"/>
        <dbReference type="EC" id="2.7.1.71"/>
    </reaction>
</comment>
<feature type="binding site" evidence="11">
    <location>
        <position position="157"/>
    </location>
    <ligand>
        <name>ATP</name>
        <dbReference type="ChEBI" id="CHEBI:30616"/>
    </ligand>
</feature>
<keyword evidence="11" id="KW-0963">Cytoplasm</keyword>
<evidence type="ECO:0000256" key="4">
    <source>
        <dbReference type="ARBA" id="ARBA00022605"/>
    </source>
</evidence>
<dbReference type="GO" id="GO:0016301">
    <property type="term" value="F:kinase activity"/>
    <property type="evidence" value="ECO:0007669"/>
    <property type="project" value="UniProtKB-KW"/>
</dbReference>
<dbReference type="SUPFAM" id="SSF52540">
    <property type="entry name" value="P-loop containing nucleoside triphosphate hydrolases"/>
    <property type="match status" value="1"/>
</dbReference>
<dbReference type="EC" id="2.7.1.71" evidence="3 11"/>
<feature type="binding site" evidence="11">
    <location>
        <position position="120"/>
    </location>
    <ligand>
        <name>substrate</name>
    </ligand>
</feature>
<dbReference type="PRINTS" id="PR01100">
    <property type="entry name" value="SHIKIMTKNASE"/>
</dbReference>
<evidence type="ECO:0000313" key="14">
    <source>
        <dbReference type="Proteomes" id="UP001567537"/>
    </source>
</evidence>
<organism evidence="13 14">
    <name type="scientific">Streptomyces pimonensis</name>
    <dbReference type="NCBI Taxonomy" id="2860288"/>
    <lineage>
        <taxon>Bacteria</taxon>
        <taxon>Bacillati</taxon>
        <taxon>Actinomycetota</taxon>
        <taxon>Actinomycetes</taxon>
        <taxon>Kitasatosporales</taxon>
        <taxon>Streptomycetaceae</taxon>
        <taxon>Streptomyces</taxon>
    </lineage>
</organism>
<evidence type="ECO:0000256" key="10">
    <source>
        <dbReference type="ARBA" id="ARBA00048567"/>
    </source>
</evidence>
<feature type="binding site" evidence="11">
    <location>
        <position position="175"/>
    </location>
    <ligand>
        <name>substrate</name>
    </ligand>
</feature>
<proteinExistence type="inferred from homology"/>
<keyword evidence="7 11" id="KW-0418">Kinase</keyword>
<dbReference type="HAMAP" id="MF_00109">
    <property type="entry name" value="Shikimate_kinase"/>
    <property type="match status" value="1"/>
</dbReference>
<comment type="function">
    <text evidence="11">Catalyzes the specific phosphorylation of the 3-hydroxyl group of shikimic acid using ATP as a cosubstrate.</text>
</comment>
<dbReference type="Proteomes" id="UP001567537">
    <property type="component" value="Unassembled WGS sequence"/>
</dbReference>
<keyword evidence="5 11" id="KW-0808">Transferase</keyword>
<comment type="subunit">
    <text evidence="11">Monomer.</text>
</comment>
<dbReference type="PROSITE" id="PS01128">
    <property type="entry name" value="SHIKIMATE_KINASE"/>
    <property type="match status" value="1"/>
</dbReference>
<feature type="binding site" evidence="11">
    <location>
        <begin position="52"/>
        <end position="57"/>
    </location>
    <ligand>
        <name>ATP</name>
        <dbReference type="ChEBI" id="CHEBI:30616"/>
    </ligand>
</feature>
<comment type="pathway">
    <text evidence="1 11">Metabolic intermediate biosynthesis; chorismate biosynthesis; chorismate from D-erythrose 4-phosphate and phosphoenolpyruvate: step 5/7.</text>
</comment>
<evidence type="ECO:0000256" key="11">
    <source>
        <dbReference type="HAMAP-Rule" id="MF_00109"/>
    </source>
</evidence>